<evidence type="ECO:0000256" key="7">
    <source>
        <dbReference type="SAM" id="Phobius"/>
    </source>
</evidence>
<feature type="domain" description="4Fe-4S ferredoxin-type" evidence="8">
    <location>
        <begin position="121"/>
        <end position="152"/>
    </location>
</feature>
<keyword evidence="7" id="KW-0472">Membrane</keyword>
<dbReference type="InterPro" id="IPR017896">
    <property type="entry name" value="4Fe4S_Fe-S-bd"/>
</dbReference>
<gene>
    <name evidence="9" type="primary">mad6</name>
    <name evidence="9" type="ORF">NNJEOMEG_00118</name>
</gene>
<evidence type="ECO:0000313" key="10">
    <source>
        <dbReference type="Proteomes" id="UP000494245"/>
    </source>
</evidence>
<dbReference type="InterPro" id="IPR051684">
    <property type="entry name" value="Electron_Trans/Redox"/>
</dbReference>
<feature type="domain" description="4Fe-4S ferredoxin-type" evidence="8">
    <location>
        <begin position="54"/>
        <end position="65"/>
    </location>
</feature>
<protein>
    <submittedName>
        <fullName evidence="9">Magnetosome protein Mad6</fullName>
    </submittedName>
</protein>
<dbReference type="InterPro" id="IPR017900">
    <property type="entry name" value="4Fe4S_Fe_S_CS"/>
</dbReference>
<evidence type="ECO:0000256" key="5">
    <source>
        <dbReference type="ARBA" id="ARBA00023004"/>
    </source>
</evidence>
<keyword evidence="7" id="KW-1133">Transmembrane helix</keyword>
<dbReference type="AlphaFoldDB" id="A0A6V8LVL8"/>
<feature type="transmembrane region" description="Helical" evidence="7">
    <location>
        <begin position="118"/>
        <end position="136"/>
    </location>
</feature>
<evidence type="ECO:0000259" key="8">
    <source>
        <dbReference type="Pfam" id="PF12801"/>
    </source>
</evidence>
<keyword evidence="1" id="KW-0813">Transport</keyword>
<organism evidence="9 10">
    <name type="scientific">Fundidesulfovibrio magnetotacticus</name>
    <dbReference type="NCBI Taxonomy" id="2730080"/>
    <lineage>
        <taxon>Bacteria</taxon>
        <taxon>Pseudomonadati</taxon>
        <taxon>Thermodesulfobacteriota</taxon>
        <taxon>Desulfovibrionia</taxon>
        <taxon>Desulfovibrionales</taxon>
        <taxon>Desulfovibrionaceae</taxon>
        <taxon>Fundidesulfovibrio</taxon>
    </lineage>
</organism>
<dbReference type="GO" id="GO:0051539">
    <property type="term" value="F:4 iron, 4 sulfur cluster binding"/>
    <property type="evidence" value="ECO:0007669"/>
    <property type="project" value="UniProtKB-KW"/>
</dbReference>
<feature type="transmembrane region" description="Helical" evidence="7">
    <location>
        <begin position="71"/>
        <end position="98"/>
    </location>
</feature>
<evidence type="ECO:0000256" key="4">
    <source>
        <dbReference type="ARBA" id="ARBA00022982"/>
    </source>
</evidence>
<keyword evidence="4" id="KW-0249">Electron transport</keyword>
<dbReference type="Proteomes" id="UP000494245">
    <property type="component" value="Unassembled WGS sequence"/>
</dbReference>
<reference evidence="9 10" key="1">
    <citation type="submission" date="2020-04" db="EMBL/GenBank/DDBJ databases">
        <authorList>
            <consortium name="Desulfovibrio sp. FSS-1 genome sequencing consortium"/>
            <person name="Shimoshige H."/>
            <person name="Kobayashi H."/>
            <person name="Maekawa T."/>
        </authorList>
    </citation>
    <scope>NUCLEOTIDE SEQUENCE [LARGE SCALE GENOMIC DNA]</scope>
    <source>
        <strain evidence="9 10">SIID29052-01</strain>
    </source>
</reference>
<dbReference type="RefSeq" id="WP_173080291.1">
    <property type="nucleotide sequence ID" value="NZ_BLTE01000001.1"/>
</dbReference>
<keyword evidence="7" id="KW-0812">Transmembrane</keyword>
<feature type="domain" description="4Fe-4S ferredoxin-type" evidence="8">
    <location>
        <begin position="180"/>
        <end position="215"/>
    </location>
</feature>
<feature type="transmembrane region" description="Helical" evidence="7">
    <location>
        <begin position="176"/>
        <end position="195"/>
    </location>
</feature>
<evidence type="ECO:0000256" key="3">
    <source>
        <dbReference type="ARBA" id="ARBA00022723"/>
    </source>
</evidence>
<sequence length="282" mass="30754">MQLPQLRTFIQAASAILSNGYVGSLVTRYVNTNQLKGVCVPYLNCYACPSALYSCPIGTLQHFMAIRSVPYMLLGMIGLVGAITGRMACGWACPFGFFQELLHRFPSPKFQIPRAFRHVKWAVLAVTVLFVPWLTASTLFCKLCPAGGLLAAVPWVAWNPVNPFTGAPVLPVAPDIQYVAVVLGVAAFLVAFVFVKRIFCKMFCPMGAILALFNSISFVRLEMSPDCDDCSACNASCPMDLDVPVELNSTECIRCFECTKCGHVKIVTSLNARSRSDAEIVS</sequence>
<accession>A0A6V8LVL8</accession>
<evidence type="ECO:0000313" key="9">
    <source>
        <dbReference type="EMBL" id="GFK92295.1"/>
    </source>
</evidence>
<feature type="domain" description="4Fe-4S ferredoxin-type" evidence="8">
    <location>
        <begin position="72"/>
        <end position="113"/>
    </location>
</feature>
<keyword evidence="3" id="KW-0479">Metal-binding</keyword>
<dbReference type="SUPFAM" id="SSF54862">
    <property type="entry name" value="4Fe-4S ferredoxins"/>
    <property type="match status" value="1"/>
</dbReference>
<name>A0A6V8LVL8_9BACT</name>
<dbReference type="PANTHER" id="PTHR30176">
    <property type="entry name" value="FERREDOXIN-TYPE PROTEIN NAPH"/>
    <property type="match status" value="1"/>
</dbReference>
<evidence type="ECO:0000256" key="6">
    <source>
        <dbReference type="ARBA" id="ARBA00023014"/>
    </source>
</evidence>
<dbReference type="PANTHER" id="PTHR30176:SF3">
    <property type="entry name" value="FERREDOXIN-TYPE PROTEIN NAPH"/>
    <property type="match status" value="1"/>
</dbReference>
<proteinExistence type="predicted"/>
<evidence type="ECO:0000256" key="2">
    <source>
        <dbReference type="ARBA" id="ARBA00022485"/>
    </source>
</evidence>
<dbReference type="GO" id="GO:0005886">
    <property type="term" value="C:plasma membrane"/>
    <property type="evidence" value="ECO:0007669"/>
    <property type="project" value="TreeGrafter"/>
</dbReference>
<dbReference type="GO" id="GO:0046872">
    <property type="term" value="F:metal ion binding"/>
    <property type="evidence" value="ECO:0007669"/>
    <property type="project" value="UniProtKB-KW"/>
</dbReference>
<dbReference type="EMBL" id="BLTE01000001">
    <property type="protein sequence ID" value="GFK92295.1"/>
    <property type="molecule type" value="Genomic_DNA"/>
</dbReference>
<dbReference type="PROSITE" id="PS00198">
    <property type="entry name" value="4FE4S_FER_1"/>
    <property type="match status" value="1"/>
</dbReference>
<keyword evidence="6" id="KW-0411">Iron-sulfur</keyword>
<reference evidence="9 10" key="2">
    <citation type="submission" date="2020-05" db="EMBL/GenBank/DDBJ databases">
        <title>Draft genome sequence of Desulfovibrio sp. strainFSS-1.</title>
        <authorList>
            <person name="Shimoshige H."/>
            <person name="Kobayashi H."/>
            <person name="Maekawa T."/>
        </authorList>
    </citation>
    <scope>NUCLEOTIDE SEQUENCE [LARGE SCALE GENOMIC DNA]</scope>
    <source>
        <strain evidence="9 10">SIID29052-01</strain>
    </source>
</reference>
<comment type="caution">
    <text evidence="9">The sequence shown here is derived from an EMBL/GenBank/DDBJ whole genome shotgun (WGS) entry which is preliminary data.</text>
</comment>
<keyword evidence="5" id="KW-0408">Iron</keyword>
<dbReference type="Pfam" id="PF12801">
    <property type="entry name" value="Fer4_5"/>
    <property type="match status" value="4"/>
</dbReference>
<keyword evidence="10" id="KW-1185">Reference proteome</keyword>
<evidence type="ECO:0000256" key="1">
    <source>
        <dbReference type="ARBA" id="ARBA00022448"/>
    </source>
</evidence>
<keyword evidence="2" id="KW-0004">4Fe-4S</keyword>